<dbReference type="PROSITE" id="PS50096">
    <property type="entry name" value="IQ"/>
    <property type="match status" value="3"/>
</dbReference>
<dbReference type="RefSeq" id="XP_023572025.1">
    <property type="nucleotide sequence ID" value="XM_023716257.1"/>
</dbReference>
<keyword evidence="3" id="KW-0175">Coiled coil</keyword>
<evidence type="ECO:0000256" key="4">
    <source>
        <dbReference type="SAM" id="MobiDB-lite"/>
    </source>
</evidence>
<dbReference type="OrthoDB" id="266138at2759"/>
<feature type="region of interest" description="Disordered" evidence="4">
    <location>
        <begin position="182"/>
        <end position="202"/>
    </location>
</feature>
<dbReference type="CTD" id="84125"/>
<dbReference type="SMART" id="SM00365">
    <property type="entry name" value="LRR_SD22"/>
    <property type="match status" value="5"/>
</dbReference>
<dbReference type="CDD" id="cd23767">
    <property type="entry name" value="IQCD"/>
    <property type="match status" value="2"/>
</dbReference>
<keyword evidence="1" id="KW-0433">Leucine-rich repeat</keyword>
<evidence type="ECO:0000313" key="5">
    <source>
        <dbReference type="Proteomes" id="UP000515203"/>
    </source>
</evidence>
<reference evidence="6" key="1">
    <citation type="submission" date="2025-08" db="UniProtKB">
        <authorList>
            <consortium name="RefSeq"/>
        </authorList>
    </citation>
    <scope>IDENTIFICATION</scope>
</reference>
<dbReference type="PROSITE" id="PS51450">
    <property type="entry name" value="LRR"/>
    <property type="match status" value="3"/>
</dbReference>
<dbReference type="Gene3D" id="1.20.5.190">
    <property type="match status" value="1"/>
</dbReference>
<feature type="region of interest" description="Disordered" evidence="4">
    <location>
        <begin position="1551"/>
        <end position="1578"/>
    </location>
</feature>
<dbReference type="InterPro" id="IPR001611">
    <property type="entry name" value="Leu-rich_rpt"/>
</dbReference>
<dbReference type="SUPFAM" id="SSF52540">
    <property type="entry name" value="P-loop containing nucleoside triphosphate hydrolases"/>
    <property type="match status" value="1"/>
</dbReference>
<feature type="region of interest" description="Disordered" evidence="4">
    <location>
        <begin position="1190"/>
        <end position="1241"/>
    </location>
</feature>
<dbReference type="FunCoup" id="A0A6P6EI96">
    <property type="interactions" value="7"/>
</dbReference>
<dbReference type="InterPro" id="IPR000048">
    <property type="entry name" value="IQ_motif_EF-hand-BS"/>
</dbReference>
<feature type="coiled-coil region" evidence="3">
    <location>
        <begin position="230"/>
        <end position="285"/>
    </location>
</feature>
<gene>
    <name evidence="6" type="primary">Lrriq1</name>
</gene>
<feature type="compositionally biased region" description="Polar residues" evidence="4">
    <location>
        <begin position="1231"/>
        <end position="1241"/>
    </location>
</feature>
<dbReference type="Pfam" id="PF00612">
    <property type="entry name" value="IQ"/>
    <property type="match status" value="3"/>
</dbReference>
<dbReference type="InterPro" id="IPR032675">
    <property type="entry name" value="LRR_dom_sf"/>
</dbReference>
<dbReference type="InterPro" id="IPR027417">
    <property type="entry name" value="P-loop_NTPase"/>
</dbReference>
<feature type="coiled-coil region" evidence="3">
    <location>
        <begin position="322"/>
        <end position="388"/>
    </location>
</feature>
<evidence type="ECO:0000313" key="6">
    <source>
        <dbReference type="RefSeq" id="XP_023572025.1"/>
    </source>
</evidence>
<name>A0A6P6EI96_OCTDE</name>
<accession>A0A6P6EI96</accession>
<evidence type="ECO:0000256" key="2">
    <source>
        <dbReference type="ARBA" id="ARBA00022737"/>
    </source>
</evidence>
<feature type="region of interest" description="Disordered" evidence="4">
    <location>
        <begin position="17"/>
        <end position="47"/>
    </location>
</feature>
<dbReference type="PANTHER" id="PTHR46652">
    <property type="entry name" value="LEUCINE-RICH REPEAT AND IQ DOMAIN-CONTAINING PROTEIN 1-RELATED"/>
    <property type="match status" value="1"/>
</dbReference>
<dbReference type="SUPFAM" id="SSF52058">
    <property type="entry name" value="L domain-like"/>
    <property type="match status" value="1"/>
</dbReference>
<keyword evidence="5" id="KW-1185">Reference proteome</keyword>
<evidence type="ECO:0000256" key="1">
    <source>
        <dbReference type="ARBA" id="ARBA00022614"/>
    </source>
</evidence>
<proteinExistence type="predicted"/>
<dbReference type="PANTHER" id="PTHR46652:SF7">
    <property type="entry name" value="LEUCINE-RICH REPEAT AND IQ DOMAIN-CONTAINING PROTEIN 1"/>
    <property type="match status" value="1"/>
</dbReference>
<feature type="compositionally biased region" description="Acidic residues" evidence="4">
    <location>
        <begin position="27"/>
        <end position="37"/>
    </location>
</feature>
<dbReference type="InParanoid" id="A0A6P6EI96"/>
<dbReference type="Proteomes" id="UP000515203">
    <property type="component" value="Unplaced"/>
</dbReference>
<dbReference type="Gene3D" id="3.80.10.10">
    <property type="entry name" value="Ribonuclease Inhibitor"/>
    <property type="match status" value="2"/>
</dbReference>
<dbReference type="SMART" id="SM00015">
    <property type="entry name" value="IQ"/>
    <property type="match status" value="3"/>
</dbReference>
<protein>
    <submittedName>
        <fullName evidence="6">Leucine-rich repeat and IQ domain-containing protein 1</fullName>
    </submittedName>
</protein>
<sequence>MEASDDDDAKLEEEIEAELDKISISSLEEEEETESDSVSETLSYDSDISEDELSDSVIHCINTIKNSSKTVEEFILQDLEDTDVLSSNYGAVSKNHMHLRMGLLTTCKENPEQLLKVLSGIEKEDLMRSASSCASSASPSELGPLDLPMDDYVFADDTDINFGYFEVEERCRQSYEAWQDEQKELEDREQETLKVQRDREEKEFQEDDEKRDCWMKQFEVEKKMLEEFQKQEEDKMSDELRKEEETWKEELRRHEEFIKNLQLQMEEERTRLKNLQEKEEMHLLERQHNAAVKIQAQYKAFVTYQKYTPIIRERIEVKKRKAQEWKEREAKIQQMVEEKQKSLEEEQRIAEEIEKKKQEERKKREREYEEKKNILRQEREELLNKEKLKLRENTTQWLTMSSTLKKGDYNAKHVTSNDTSKNRNDSVKLFMDENLKKQDVSFCLLEESNKRQDIERQLILKESTQAQLKSNHTILAELKMAQKSESLGKQTSENPVEQEIRDENINKNTKLESLDEILSVELKTEEKSASLENKQSSEKSIKREIEDANFDQKVTFKNSDLKENVNEQELKLQMPTEDSVDHAIHENISKEIQVILEHNQEATEVKSEAQKKIKDNQLIVVQNIENEIVEQNGSVNQEDSASVIAKKQKVLPINLENSETVLQEKRIDSKSKETEEKVQGNALSSDIVIFNTSVAIVNIEGKVDKQDIFGRPAPCGDVGGYEAGHSLVTKEVNCPNYDPKAIPEECWENRARHKSTMACSVSESTLLSAIEEKRLAWIKSCKPWFEICKQNQQKKIVQRKRLVKCPVNSMPPLNALEILGCGSWNNLQQVTTITFQDLPGCSLSTLAECVNLQFLSLRRCGLTSLHGLSNCKNLRYIDAQENHIETINCEQLENLSVVLLNKNQLTSFHGLDGCTNIQNLELSHNKITRLGGLESLKNLQQLIVDHNQLISTKCLCDTPTIIHLDCSYNNLTDVEGIENCGLLQVLKLQGNYLSKLPSLGNHVLLRELYLDDNSISTMESFSSYWLPLLQNLSISQNSLTKIVPLFHFISLEKLDVSNNCLSDLKNALKWFHGCCSLREVSLIGNPLLQEVNWRHSLLKILPALRIINGDKLSSDSESHIEEHSLLESGYFLVLCQTQIRELKVLSENCITTKGNVFTLNTAENIHHYFKKLMTLSHEYRCAHERGDVSVTEQGEARAQQNHRALPQHSGALQHEASRAPAREPNAPLPQGTEQSVDSGFSRSPLSCFPVYKDLEDRNQEKLVCQQKQDTKTSSIITRTKPSVETALTGPLLRSHQKIEHNKEITAAVTIQARWRGYVVRRQIEFSSRTHTALTQSLPNSFSNQTVLMKEKSENSMTIHAQKEKAAVLIQAVWKGFILRKKLTIALEAIKSEESEEEYEEIDLNDFAFDEAALEREWLTVDPTRFPWQTLPLSAQQHRPKTPGTLKYNGASLNLPSPPVQAWLCNERECGFSSKFISTASSENRISAWTPESKTRRKSLLKSEKEEKISEEWGFKDISTAQQMLKRAQKMQSRKSRKNLDPTVRLALFKNGGNKVSATKSPQKAHSRRNGHSEGKEEDLLYKDMTANEKLERSRAYTYQWLHTHIGVPDATSSRNIKSDHFLPELDPEVLNGGRVQLVARLVSREDMDLDLFSMTSGSDLSVNREKKSQAHRHSAGSSSKLWFPSELI</sequence>
<dbReference type="FunFam" id="3.80.10.10:FF:001142">
    <property type="entry name" value="Leucine-rich repeats and IQ motif containing 1"/>
    <property type="match status" value="1"/>
</dbReference>
<organism evidence="5 6">
    <name type="scientific">Octodon degus</name>
    <name type="common">Degu</name>
    <name type="synonym">Sciurus degus</name>
    <dbReference type="NCBI Taxonomy" id="10160"/>
    <lineage>
        <taxon>Eukaryota</taxon>
        <taxon>Metazoa</taxon>
        <taxon>Chordata</taxon>
        <taxon>Craniata</taxon>
        <taxon>Vertebrata</taxon>
        <taxon>Euteleostomi</taxon>
        <taxon>Mammalia</taxon>
        <taxon>Eutheria</taxon>
        <taxon>Euarchontoglires</taxon>
        <taxon>Glires</taxon>
        <taxon>Rodentia</taxon>
        <taxon>Hystricomorpha</taxon>
        <taxon>Octodontidae</taxon>
        <taxon>Octodon</taxon>
    </lineage>
</organism>
<dbReference type="GeneID" id="101568995"/>
<dbReference type="InterPro" id="IPR050836">
    <property type="entry name" value="SDS22/Internalin_LRR"/>
</dbReference>
<keyword evidence="2" id="KW-0677">Repeat</keyword>
<evidence type="ECO:0000256" key="3">
    <source>
        <dbReference type="SAM" id="Coils"/>
    </source>
</evidence>